<dbReference type="InterPro" id="IPR036291">
    <property type="entry name" value="NAD(P)-bd_dom_sf"/>
</dbReference>
<accession>A0A126SYM4</accession>
<dbReference type="InterPro" id="IPR051122">
    <property type="entry name" value="SDR_DHRS6-like"/>
</dbReference>
<dbReference type="Gene3D" id="3.40.50.720">
    <property type="entry name" value="NAD(P)-binding Rossmann-like Domain"/>
    <property type="match status" value="1"/>
</dbReference>
<dbReference type="PRINTS" id="PR00081">
    <property type="entry name" value="GDHRDH"/>
</dbReference>
<dbReference type="PRINTS" id="PR00080">
    <property type="entry name" value="SDRFAMILY"/>
</dbReference>
<dbReference type="InterPro" id="IPR002347">
    <property type="entry name" value="SDR_fam"/>
</dbReference>
<evidence type="ECO:0000256" key="1">
    <source>
        <dbReference type="ARBA" id="ARBA00006484"/>
    </source>
</evidence>
<dbReference type="PANTHER" id="PTHR43477:SF1">
    <property type="entry name" value="DIHYDROANTICAPSIN 7-DEHYDROGENASE"/>
    <property type="match status" value="1"/>
</dbReference>
<keyword evidence="2" id="KW-0560">Oxidoreductase</keyword>
<dbReference type="FunFam" id="3.40.50.720:FF:000084">
    <property type="entry name" value="Short-chain dehydrogenase reductase"/>
    <property type="match status" value="1"/>
</dbReference>
<dbReference type="GO" id="GO:0016491">
    <property type="term" value="F:oxidoreductase activity"/>
    <property type="evidence" value="ECO:0007669"/>
    <property type="project" value="UniProtKB-KW"/>
</dbReference>
<comment type="similarity">
    <text evidence="1">Belongs to the short-chain dehydrogenases/reductases (SDR) family.</text>
</comment>
<dbReference type="SUPFAM" id="SSF51735">
    <property type="entry name" value="NAD(P)-binding Rossmann-fold domains"/>
    <property type="match status" value="1"/>
</dbReference>
<organism evidence="3">
    <name type="scientific">uncultured bacterium UPO61</name>
    <dbReference type="NCBI Taxonomy" id="1776982"/>
    <lineage>
        <taxon>Bacteria</taxon>
        <taxon>environmental samples</taxon>
    </lineage>
</organism>
<evidence type="ECO:0000256" key="2">
    <source>
        <dbReference type="ARBA" id="ARBA00023002"/>
    </source>
</evidence>
<dbReference type="NCBIfam" id="NF005559">
    <property type="entry name" value="PRK07231.1"/>
    <property type="match status" value="1"/>
</dbReference>
<reference evidence="3" key="1">
    <citation type="journal article" date="2016" name="Appl. Environ. Microbiol.">
        <title>Functional Metagenomics of a Biostimulated Petroleum-Contaminated Soil Reveals an Extraordinary Diversity of Extradiol Dioxygenases.</title>
        <authorList>
            <person name="Terron-Gonzalez L."/>
            <person name="Martin-Cabello G."/>
            <person name="Ferrer M."/>
            <person name="Santero E."/>
        </authorList>
    </citation>
    <scope>NUCLEOTIDE SEQUENCE</scope>
</reference>
<evidence type="ECO:0000313" key="3">
    <source>
        <dbReference type="EMBL" id="AMK59414.1"/>
    </source>
</evidence>
<proteinExistence type="inferred from homology"/>
<dbReference type="PANTHER" id="PTHR43477">
    <property type="entry name" value="DIHYDROANTICAPSIN 7-DEHYDROGENASE"/>
    <property type="match status" value="1"/>
</dbReference>
<protein>
    <submittedName>
        <fullName evidence="3">8 dehydrogenase</fullName>
    </submittedName>
</protein>
<dbReference type="EMBL" id="KU144985">
    <property type="protein sequence ID" value="AMK59414.1"/>
    <property type="molecule type" value="Genomic_DNA"/>
</dbReference>
<sequence>MSDGAGDGARHPQREDYMGRVDGKIAFVTGGANGMGRSHALLLAREGATLIVTDMDEKGGNAVVEEINDHGGQARFFRHDVSSVSDWERISQQAMSTFGRVDILVNNAGILVFSAVQDTSNEDFARVLDVNVKSVFYGTKYILPAMKAAGGGSIVNISSIYGLIGAPATAAYQASKGAVRLLTKSTAVDYAPFKIRVNSLHPGIIRTNMTKDLLGDADVAKQVLSATLIGRPAEPVEVSYAVLFLASDESSYMTGSEVVVDGGYTTM</sequence>
<dbReference type="Pfam" id="PF13561">
    <property type="entry name" value="adh_short_C2"/>
    <property type="match status" value="1"/>
</dbReference>
<name>A0A126SYM4_9BACT</name>
<dbReference type="AlphaFoldDB" id="A0A126SYM4"/>